<dbReference type="InterPro" id="IPR012816">
    <property type="entry name" value="NADAR"/>
</dbReference>
<dbReference type="GO" id="GO:0031523">
    <property type="term" value="C:Myb complex"/>
    <property type="evidence" value="ECO:0007669"/>
    <property type="project" value="TreeGrafter"/>
</dbReference>
<dbReference type="InterPro" id="IPR037238">
    <property type="entry name" value="YbiA-like_sf"/>
</dbReference>
<dbReference type="WBParaSite" id="Gr19_v10_g12519.t1">
    <property type="protein sequence ID" value="Gr19_v10_g12519.t1"/>
    <property type="gene ID" value="Gr19_v10_g12519"/>
</dbReference>
<feature type="domain" description="NADAR" evidence="3">
    <location>
        <begin position="168"/>
        <end position="283"/>
    </location>
</feature>
<dbReference type="Pfam" id="PF08719">
    <property type="entry name" value="NADAR"/>
    <property type="match status" value="1"/>
</dbReference>
<keyword evidence="2" id="KW-0732">Signal</keyword>
<organism evidence="4 5">
    <name type="scientific">Globodera rostochiensis</name>
    <name type="common">Golden nematode worm</name>
    <name type="synonym">Heterodera rostochiensis</name>
    <dbReference type="NCBI Taxonomy" id="31243"/>
    <lineage>
        <taxon>Eukaryota</taxon>
        <taxon>Metazoa</taxon>
        <taxon>Ecdysozoa</taxon>
        <taxon>Nematoda</taxon>
        <taxon>Chromadorea</taxon>
        <taxon>Rhabditida</taxon>
        <taxon>Tylenchina</taxon>
        <taxon>Tylenchomorpha</taxon>
        <taxon>Tylenchoidea</taxon>
        <taxon>Heteroderidae</taxon>
        <taxon>Heteroderinae</taxon>
        <taxon>Globodera</taxon>
    </lineage>
</organism>
<dbReference type="Pfam" id="PF15306">
    <property type="entry name" value="LIN37"/>
    <property type="match status" value="1"/>
</dbReference>
<dbReference type="Proteomes" id="UP000887572">
    <property type="component" value="Unplaced"/>
</dbReference>
<keyword evidence="4" id="KW-1185">Reference proteome</keyword>
<protein>
    <submittedName>
        <fullName evidence="5">NADAR domain-containing protein</fullName>
    </submittedName>
</protein>
<dbReference type="InterPro" id="IPR028226">
    <property type="entry name" value="LIN37"/>
</dbReference>
<feature type="compositionally biased region" description="Polar residues" evidence="1">
    <location>
        <begin position="416"/>
        <end position="450"/>
    </location>
</feature>
<reference evidence="5" key="1">
    <citation type="submission" date="2022-11" db="UniProtKB">
        <authorList>
            <consortium name="WormBaseParasite"/>
        </authorList>
    </citation>
    <scope>IDENTIFICATION</scope>
</reference>
<feature type="chain" id="PRO_5037988621" evidence="2">
    <location>
        <begin position="23"/>
        <end position="685"/>
    </location>
</feature>
<dbReference type="PANTHER" id="PTHR31336">
    <property type="entry name" value="LIN37 HOMOLOG"/>
    <property type="match status" value="1"/>
</dbReference>
<name>A0A914H234_GLORO</name>
<dbReference type="GO" id="GO:0017053">
    <property type="term" value="C:transcription repressor complex"/>
    <property type="evidence" value="ECO:0007669"/>
    <property type="project" value="InterPro"/>
</dbReference>
<evidence type="ECO:0000313" key="5">
    <source>
        <dbReference type="WBParaSite" id="Gr19_v10_g12519.t1"/>
    </source>
</evidence>
<sequence length="685" mass="76441">MQIFTLCFFNICACDLPRCVMATITKFEEKKSSQKRKVRLQQKGGCNGNAAGAVALRAQSDARSSLPLMNCQPPKVTPHVPMPPLQQQQNFLQPLFRPASGNNYWRPNAVRFDDDKLKEEQPPSVTRPASPLDDYKLAEKASFVPLADGAQCWKVTVRADNVVCFNGKNSFLSQLYPVSLVVEGSEYGSLEHYYQACKLFSLVDPQAARQLSSIKDPLKVKKRSHELLFSVGVSKTAVDEWKNSHGVTVTERGMRLKFGDQHPKMRDQLLATGDALLVQALDHQRGDALFDAEMDEGAVREWAKQNEGKVLKFPSELNNDSIKHIPLIGGTASGGGKNVLGVLAMHIRNELRNKNAALTGGKLQRGLGNTLACLAIFDDGDKSRSDCSKSIARKHPFRRSFGRVMADRESLEDFLTPTTPTKCSDAAQSGTSSSATDQHQQPPDSPSKQLARSRLGNLLGQIRKGDAAAYATKDGGGVEGVSGRLDEHQQQLREMETDFEDELGGRHGARRHHVKKLRREKRVVFELRGKPFGLRDCGHSETVYALCRKWMYGKDDEPPTEEQDAEGEQQQTEDGGNSLFDMGAHRSLDLLATKNIFALPPPRPDAPPLLDPRPQRLIRRVGNQRATLISAEDGDMNAVLDEHLQHWKRVKQNWNEYSRKREQRYADSLQLLRTVYGIAQQTQQM</sequence>
<accession>A0A914H234</accession>
<feature type="region of interest" description="Disordered" evidence="1">
    <location>
        <begin position="555"/>
        <end position="579"/>
    </location>
</feature>
<dbReference type="SUPFAM" id="SSF143990">
    <property type="entry name" value="YbiA-like"/>
    <property type="match status" value="1"/>
</dbReference>
<dbReference type="PANTHER" id="PTHR31336:SF3">
    <property type="entry name" value="PROTEIN LIN-37 HOMOLOG"/>
    <property type="match status" value="1"/>
</dbReference>
<dbReference type="CDD" id="cd15457">
    <property type="entry name" value="NADAR"/>
    <property type="match status" value="1"/>
</dbReference>
<dbReference type="AlphaFoldDB" id="A0A914H234"/>
<feature type="signal peptide" evidence="2">
    <location>
        <begin position="1"/>
        <end position="22"/>
    </location>
</feature>
<evidence type="ECO:0000256" key="2">
    <source>
        <dbReference type="SAM" id="SignalP"/>
    </source>
</evidence>
<feature type="region of interest" description="Disordered" evidence="1">
    <location>
        <begin position="415"/>
        <end position="450"/>
    </location>
</feature>
<feature type="compositionally biased region" description="Acidic residues" evidence="1">
    <location>
        <begin position="558"/>
        <end position="567"/>
    </location>
</feature>
<dbReference type="GO" id="GO:0000122">
    <property type="term" value="P:negative regulation of transcription by RNA polymerase II"/>
    <property type="evidence" value="ECO:0007669"/>
    <property type="project" value="TreeGrafter"/>
</dbReference>
<evidence type="ECO:0000313" key="4">
    <source>
        <dbReference type="Proteomes" id="UP000887572"/>
    </source>
</evidence>
<proteinExistence type="predicted"/>
<evidence type="ECO:0000259" key="3">
    <source>
        <dbReference type="Pfam" id="PF08719"/>
    </source>
</evidence>
<dbReference type="Gene3D" id="1.10.357.40">
    <property type="entry name" value="YbiA-like"/>
    <property type="match status" value="1"/>
</dbReference>
<evidence type="ECO:0000256" key="1">
    <source>
        <dbReference type="SAM" id="MobiDB-lite"/>
    </source>
</evidence>